<keyword evidence="3" id="KW-1185">Reference proteome</keyword>
<sequence>MLRTIIVLPVFVGFAQSISWALFLPEGNTWVEQDFTMTVPPAPPPEVTTGPWYFWPSGGGVVQPVLGFMADESNQVNPDPPFPEVVRLKLWALPWNYGSSNNFQLQESAGIWVDEGAQIASTVSWQAQSSQWVQTTLVVSGAAAGQQVTLTTPASAFLSDSAGDNNTPETVCESELDGSQTGDWDFTVTFTDVTFRAANSNGVASLCESATDHSDGNGFISFSGFSMPDAQTCFWSTITLTPP</sequence>
<gene>
    <name evidence="2" type="ORF">CALCODRAFT_554293</name>
</gene>
<dbReference type="AlphaFoldDB" id="A0A165HFN4"/>
<evidence type="ECO:0008006" key="4">
    <source>
        <dbReference type="Google" id="ProtNLM"/>
    </source>
</evidence>
<reference evidence="2 3" key="1">
    <citation type="journal article" date="2016" name="Mol. Biol. Evol.">
        <title>Comparative Genomics of Early-Diverging Mushroom-Forming Fungi Provides Insights into the Origins of Lignocellulose Decay Capabilities.</title>
        <authorList>
            <person name="Nagy L.G."/>
            <person name="Riley R."/>
            <person name="Tritt A."/>
            <person name="Adam C."/>
            <person name="Daum C."/>
            <person name="Floudas D."/>
            <person name="Sun H."/>
            <person name="Yadav J.S."/>
            <person name="Pangilinan J."/>
            <person name="Larsson K.H."/>
            <person name="Matsuura K."/>
            <person name="Barry K."/>
            <person name="Labutti K."/>
            <person name="Kuo R."/>
            <person name="Ohm R.A."/>
            <person name="Bhattacharya S.S."/>
            <person name="Shirouzu T."/>
            <person name="Yoshinaga Y."/>
            <person name="Martin F.M."/>
            <person name="Grigoriev I.V."/>
            <person name="Hibbett D.S."/>
        </authorList>
    </citation>
    <scope>NUCLEOTIDE SEQUENCE [LARGE SCALE GENOMIC DNA]</scope>
    <source>
        <strain evidence="2 3">HHB12733</strain>
    </source>
</reference>
<evidence type="ECO:0000256" key="1">
    <source>
        <dbReference type="SAM" id="SignalP"/>
    </source>
</evidence>
<dbReference type="EMBL" id="KV423942">
    <property type="protein sequence ID" value="KZT59237.1"/>
    <property type="molecule type" value="Genomic_DNA"/>
</dbReference>
<feature type="signal peptide" evidence="1">
    <location>
        <begin position="1"/>
        <end position="17"/>
    </location>
</feature>
<accession>A0A165HFN4</accession>
<dbReference type="Proteomes" id="UP000076842">
    <property type="component" value="Unassembled WGS sequence"/>
</dbReference>
<keyword evidence="1" id="KW-0732">Signal</keyword>
<feature type="chain" id="PRO_5007858656" description="Concanavalin A-like lectin/glucanase" evidence="1">
    <location>
        <begin position="18"/>
        <end position="243"/>
    </location>
</feature>
<evidence type="ECO:0000313" key="2">
    <source>
        <dbReference type="EMBL" id="KZT59237.1"/>
    </source>
</evidence>
<protein>
    <recommendedName>
        <fullName evidence="4">Concanavalin A-like lectin/glucanase</fullName>
    </recommendedName>
</protein>
<name>A0A165HFN4_9BASI</name>
<proteinExistence type="predicted"/>
<organism evidence="2 3">
    <name type="scientific">Calocera cornea HHB12733</name>
    <dbReference type="NCBI Taxonomy" id="1353952"/>
    <lineage>
        <taxon>Eukaryota</taxon>
        <taxon>Fungi</taxon>
        <taxon>Dikarya</taxon>
        <taxon>Basidiomycota</taxon>
        <taxon>Agaricomycotina</taxon>
        <taxon>Dacrymycetes</taxon>
        <taxon>Dacrymycetales</taxon>
        <taxon>Dacrymycetaceae</taxon>
        <taxon>Calocera</taxon>
    </lineage>
</organism>
<evidence type="ECO:0000313" key="3">
    <source>
        <dbReference type="Proteomes" id="UP000076842"/>
    </source>
</evidence>
<dbReference type="InParanoid" id="A0A165HFN4"/>